<dbReference type="SUPFAM" id="SSF141571">
    <property type="entry name" value="Pentapeptide repeat-like"/>
    <property type="match status" value="1"/>
</dbReference>
<dbReference type="Gene3D" id="2.160.20.80">
    <property type="entry name" value="E3 ubiquitin-protein ligase SopA"/>
    <property type="match status" value="1"/>
</dbReference>
<protein>
    <submittedName>
        <fullName evidence="1">Pentapeptide repeat-containing protein</fullName>
    </submittedName>
</protein>
<evidence type="ECO:0000313" key="2">
    <source>
        <dbReference type="Proteomes" id="UP001139502"/>
    </source>
</evidence>
<dbReference type="AlphaFoldDB" id="A0A9X2HFH9"/>
<dbReference type="Proteomes" id="UP001139502">
    <property type="component" value="Unassembled WGS sequence"/>
</dbReference>
<evidence type="ECO:0000313" key="1">
    <source>
        <dbReference type="EMBL" id="MCP3426762.1"/>
    </source>
</evidence>
<name>A0A9X2HFH9_9MICC</name>
<reference evidence="1" key="1">
    <citation type="submission" date="2022-06" db="EMBL/GenBank/DDBJ databases">
        <title>Rothia sp. isolated from sandalwood seedling.</title>
        <authorList>
            <person name="Tuikhar N."/>
            <person name="Kirdat K."/>
            <person name="Thorat V."/>
            <person name="Swetha P."/>
            <person name="Padma S."/>
            <person name="Sundararaj R."/>
            <person name="Yadav A."/>
        </authorList>
    </citation>
    <scope>NUCLEOTIDE SEQUENCE</scope>
    <source>
        <strain evidence="1">AR01</strain>
    </source>
</reference>
<dbReference type="EMBL" id="JANAFB010000036">
    <property type="protein sequence ID" value="MCP3426762.1"/>
    <property type="molecule type" value="Genomic_DNA"/>
</dbReference>
<gene>
    <name evidence="1" type="ORF">NBM05_12305</name>
</gene>
<organism evidence="1 2">
    <name type="scientific">Rothia santali</name>
    <dbReference type="NCBI Taxonomy" id="2949643"/>
    <lineage>
        <taxon>Bacteria</taxon>
        <taxon>Bacillati</taxon>
        <taxon>Actinomycetota</taxon>
        <taxon>Actinomycetes</taxon>
        <taxon>Micrococcales</taxon>
        <taxon>Micrococcaceae</taxon>
        <taxon>Rothia</taxon>
    </lineage>
</organism>
<dbReference type="RefSeq" id="WP_254167891.1">
    <property type="nucleotide sequence ID" value="NZ_JANAFB010000036.1"/>
</dbReference>
<proteinExistence type="predicted"/>
<accession>A0A9X2HFH9</accession>
<comment type="caution">
    <text evidence="1">The sequence shown here is derived from an EMBL/GenBank/DDBJ whole genome shotgun (WGS) entry which is preliminary data.</text>
</comment>
<keyword evidence="2" id="KW-1185">Reference proteome</keyword>
<sequence>MPYRPRLKEPVLAPLVLPELEDGDPQALQWEGRCELMRFDGADVSGRDLSGIEFTECELLRLGAHETRLRGARLLETRIERMVSPGLNAPGCTLRGVELVGSRLGAVEMHDAEVRQLLVEDSRIDWLNLRAGRMHDVVFRNCRFGELDLAGLAAERVAFEGCTADSVQFRDAILRHVDLRGLDMAAVSGLEGMKGAVISPEQSMRLTPIFAEHFGLLVTE</sequence>